<feature type="compositionally biased region" description="Polar residues" evidence="1">
    <location>
        <begin position="510"/>
        <end position="526"/>
    </location>
</feature>
<feature type="region of interest" description="Disordered" evidence="1">
    <location>
        <begin position="390"/>
        <end position="461"/>
    </location>
</feature>
<feature type="region of interest" description="Disordered" evidence="1">
    <location>
        <begin position="1"/>
        <end position="28"/>
    </location>
</feature>
<evidence type="ECO:0000313" key="3">
    <source>
        <dbReference type="EMBL" id="KAK5083152.1"/>
    </source>
</evidence>
<dbReference type="InterPro" id="IPR011074">
    <property type="entry name" value="CRAL/TRIO_N_dom"/>
</dbReference>
<dbReference type="SMART" id="SM00516">
    <property type="entry name" value="SEC14"/>
    <property type="match status" value="1"/>
</dbReference>
<dbReference type="PROSITE" id="PS50191">
    <property type="entry name" value="CRAL_TRIO"/>
    <property type="match status" value="1"/>
</dbReference>
<dbReference type="InterPro" id="IPR001251">
    <property type="entry name" value="CRAL-TRIO_dom"/>
</dbReference>
<dbReference type="PANTHER" id="PTHR45657:SF3">
    <property type="entry name" value="TRANSPORTER, PUTATIVE (AFU_ORTHOLOGUE AFUA_5G09260)-RELATED"/>
    <property type="match status" value="1"/>
</dbReference>
<proteinExistence type="predicted"/>
<dbReference type="Proteomes" id="UP001309876">
    <property type="component" value="Unassembled WGS sequence"/>
</dbReference>
<protein>
    <recommendedName>
        <fullName evidence="2">CRAL-TRIO domain-containing protein</fullName>
    </recommendedName>
</protein>
<keyword evidence="4" id="KW-1185">Reference proteome</keyword>
<feature type="compositionally biased region" description="Low complexity" evidence="1">
    <location>
        <begin position="532"/>
        <end position="545"/>
    </location>
</feature>
<sequence length="651" mass="71296">MAQLYRTLTGSSQKSGQTNGSGLAPPDLAQITTTNTRTGVLNHLSEHQASLLDEFKERLQKDGWWSSDGVNGKPTHDDGTLLRYLRARKFDVTGAIVQFTDTEKWMKEQRVEELYEHFDVDFFERARTLYPQWTGHRDRRGIPVYVYEIKGLDTKSVDKYQKESAAYKAKLPNHKDLSTAPKLLPLFALYHNLLNFILPFVSTLERPKPEIPVTNSTNIVDIHGVSLRQFWNLKNHMQDASVLATAHYPETLDRIFIIGAPSFFPTVWSWIKRWFDPVTVSKIFILSKAEVTPTLEKFMDPTSIPKKYGGQLDWQWGDIPNLDAETRAALERDGNKGWVKGPALWLNGERVVVGSENGKLRRSDREIAERKPIVYAADYTEAPVHPDKRLSVVSSGGKKSLDVATNPTANGHISKPSPSPLPEEDRQSTLPSPGTRATVSASAGATRHAQPPPAREQQAPSHIPTAEIRTAPMADLQVHLPSNQAALPATTAEYISPTKSAEQVAPPQASPSVSLPTSAPTEQLETYESRAHGAGASAAETAAATFVSSQPTTMNDISAAPPGHTQPGPLSAHTAEVSRAIARKLELESTVTIPATANGALPHPDVVVASDASKGLAMEAEKLSLSNTHKSLHAGRPQPERFVTALEVPQN</sequence>
<dbReference type="InterPro" id="IPR051026">
    <property type="entry name" value="PI/PC_transfer"/>
</dbReference>
<dbReference type="Pfam" id="PF03765">
    <property type="entry name" value="CRAL_TRIO_N"/>
    <property type="match status" value="1"/>
</dbReference>
<dbReference type="InterPro" id="IPR036865">
    <property type="entry name" value="CRAL-TRIO_dom_sf"/>
</dbReference>
<feature type="domain" description="CRAL-TRIO" evidence="2">
    <location>
        <begin position="110"/>
        <end position="316"/>
    </location>
</feature>
<feature type="compositionally biased region" description="Polar residues" evidence="1">
    <location>
        <begin position="428"/>
        <end position="443"/>
    </location>
</feature>
<dbReference type="Gene3D" id="3.40.525.10">
    <property type="entry name" value="CRAL-TRIO lipid binding domain"/>
    <property type="match status" value="1"/>
</dbReference>
<dbReference type="PANTHER" id="PTHR45657">
    <property type="entry name" value="CRAL-TRIO DOMAIN-CONTAINING PROTEIN YKL091C-RELATED"/>
    <property type="match status" value="1"/>
</dbReference>
<evidence type="ECO:0000259" key="2">
    <source>
        <dbReference type="PROSITE" id="PS50191"/>
    </source>
</evidence>
<reference evidence="3 4" key="1">
    <citation type="submission" date="2023-08" db="EMBL/GenBank/DDBJ databases">
        <title>Black Yeasts Isolated from many extreme environments.</title>
        <authorList>
            <person name="Coleine C."/>
            <person name="Stajich J.E."/>
            <person name="Selbmann L."/>
        </authorList>
    </citation>
    <scope>NUCLEOTIDE SEQUENCE [LARGE SCALE GENOMIC DNA]</scope>
    <source>
        <strain evidence="3 4">CCFEE 5910</strain>
    </source>
</reference>
<gene>
    <name evidence="3" type="ORF">LTR05_007035</name>
</gene>
<dbReference type="EMBL" id="JAVRRJ010000007">
    <property type="protein sequence ID" value="KAK5083152.1"/>
    <property type="molecule type" value="Genomic_DNA"/>
</dbReference>
<dbReference type="SUPFAM" id="SSF52087">
    <property type="entry name" value="CRAL/TRIO domain"/>
    <property type="match status" value="1"/>
</dbReference>
<evidence type="ECO:0000256" key="1">
    <source>
        <dbReference type="SAM" id="MobiDB-lite"/>
    </source>
</evidence>
<organism evidence="3 4">
    <name type="scientific">Lithohypha guttulata</name>
    <dbReference type="NCBI Taxonomy" id="1690604"/>
    <lineage>
        <taxon>Eukaryota</taxon>
        <taxon>Fungi</taxon>
        <taxon>Dikarya</taxon>
        <taxon>Ascomycota</taxon>
        <taxon>Pezizomycotina</taxon>
        <taxon>Eurotiomycetes</taxon>
        <taxon>Chaetothyriomycetidae</taxon>
        <taxon>Chaetothyriales</taxon>
        <taxon>Trichomeriaceae</taxon>
        <taxon>Lithohypha</taxon>
    </lineage>
</organism>
<accession>A0AAN7Y4W7</accession>
<dbReference type="CDD" id="cd00170">
    <property type="entry name" value="SEC14"/>
    <property type="match status" value="1"/>
</dbReference>
<evidence type="ECO:0000313" key="4">
    <source>
        <dbReference type="Proteomes" id="UP001309876"/>
    </source>
</evidence>
<name>A0AAN7Y4W7_9EURO</name>
<dbReference type="Gene3D" id="1.10.8.20">
    <property type="entry name" value="N-terminal domain of phosphatidylinositol transfer protein sec14p"/>
    <property type="match status" value="1"/>
</dbReference>
<feature type="compositionally biased region" description="Polar residues" evidence="1">
    <location>
        <begin position="1"/>
        <end position="21"/>
    </location>
</feature>
<dbReference type="Pfam" id="PF00650">
    <property type="entry name" value="CRAL_TRIO"/>
    <property type="match status" value="1"/>
</dbReference>
<feature type="region of interest" description="Disordered" evidence="1">
    <location>
        <begin position="497"/>
        <end position="547"/>
    </location>
</feature>
<comment type="caution">
    <text evidence="3">The sequence shown here is derived from an EMBL/GenBank/DDBJ whole genome shotgun (WGS) entry which is preliminary data.</text>
</comment>
<dbReference type="InterPro" id="IPR036273">
    <property type="entry name" value="CRAL/TRIO_N_dom_sf"/>
</dbReference>
<dbReference type="AlphaFoldDB" id="A0AAN7Y4W7"/>
<dbReference type="SMART" id="SM01100">
    <property type="entry name" value="CRAL_TRIO_N"/>
    <property type="match status" value="1"/>
</dbReference>
<dbReference type="SUPFAM" id="SSF46938">
    <property type="entry name" value="CRAL/TRIO N-terminal domain"/>
    <property type="match status" value="1"/>
</dbReference>